<dbReference type="AlphaFoldDB" id="A0A175Y5T4"/>
<feature type="compositionally biased region" description="Basic and acidic residues" evidence="1">
    <location>
        <begin position="154"/>
        <end position="178"/>
    </location>
</feature>
<dbReference type="OrthoDB" id="7205329at2"/>
<dbReference type="RefSeq" id="WP_017977882.1">
    <property type="nucleotide sequence ID" value="NZ_CP017578.1"/>
</dbReference>
<dbReference type="STRING" id="621456.BJP26_15900"/>
<dbReference type="KEGG" id="smy:BJP26_15900"/>
<feature type="chain" id="PRO_5043579324" description="ATP-dependent RNA helicase" evidence="2">
    <location>
        <begin position="22"/>
        <end position="323"/>
    </location>
</feature>
<evidence type="ECO:0000313" key="3">
    <source>
        <dbReference type="EMBL" id="KZB95951.1"/>
    </source>
</evidence>
<dbReference type="Pfam" id="PF11776">
    <property type="entry name" value="RcnB"/>
    <property type="match status" value="1"/>
</dbReference>
<feature type="compositionally biased region" description="Pro residues" evidence="1">
    <location>
        <begin position="137"/>
        <end position="147"/>
    </location>
</feature>
<sequence>MKSVIKALLAASMLMPVAVQAQEVGERGPGGPGRRGDWQAPGGPRPDGGRPPLSAEVGVDAQIRTERPQWRGERPGGPDGGQWRRDRPGGPDGQGPAPGPDRRPGPDGQRPDWQRPDRPDRPDPGMERRPDWQRPGRPGPGIDPGPRPDWNRPGPDRADQDRRDRERQDWQRRDREQRDWQRRQDIDRRWTEQRGWDQGWNQRGRFDRRNDWGRNDWGRNNWDRGWRNDRRYDWARERAANRGVFRLPRYYAPSGWGYGYRRFSIGISLAPLLFSQSYWIDDPFVYRLPEAYGPYRWVRYYDDALLVDVRSGLVVDAVYGIFY</sequence>
<feature type="compositionally biased region" description="Basic and acidic residues" evidence="1">
    <location>
        <begin position="63"/>
        <end position="89"/>
    </location>
</feature>
<reference evidence="3" key="1">
    <citation type="submission" date="2016-03" db="EMBL/GenBank/DDBJ databases">
        <title>Sphingomonas melonis TY, whole genome shotgun sequencing.</title>
        <authorList>
            <person name="Wang H."/>
            <person name="Zhu P."/>
        </authorList>
    </citation>
    <scope>NUCLEOTIDE SEQUENCE [LARGE SCALE GENOMIC DNA]</scope>
    <source>
        <strain evidence="3">TY</strain>
    </source>
</reference>
<dbReference type="Proteomes" id="UP000078460">
    <property type="component" value="Unassembled WGS sequence"/>
</dbReference>
<evidence type="ECO:0000256" key="2">
    <source>
        <dbReference type="SAM" id="SignalP"/>
    </source>
</evidence>
<keyword evidence="2" id="KW-0732">Signal</keyword>
<dbReference type="EMBL" id="LQCK02000008">
    <property type="protein sequence ID" value="KZB95951.1"/>
    <property type="molecule type" value="Genomic_DNA"/>
</dbReference>
<feature type="compositionally biased region" description="Basic and acidic residues" evidence="1">
    <location>
        <begin position="100"/>
        <end position="134"/>
    </location>
</feature>
<protein>
    <recommendedName>
        <fullName evidence="5">ATP-dependent RNA helicase</fullName>
    </recommendedName>
</protein>
<keyword evidence="4" id="KW-1185">Reference proteome</keyword>
<proteinExistence type="predicted"/>
<feature type="region of interest" description="Disordered" evidence="1">
    <location>
        <begin position="22"/>
        <end position="178"/>
    </location>
</feature>
<organism evidence="3 4">
    <name type="scientific">Sphingomonas melonis TY</name>
    <dbReference type="NCBI Taxonomy" id="621456"/>
    <lineage>
        <taxon>Bacteria</taxon>
        <taxon>Pseudomonadati</taxon>
        <taxon>Pseudomonadota</taxon>
        <taxon>Alphaproteobacteria</taxon>
        <taxon>Sphingomonadales</taxon>
        <taxon>Sphingomonadaceae</taxon>
        <taxon>Sphingomonas</taxon>
    </lineage>
</organism>
<dbReference type="GeneID" id="93799670"/>
<dbReference type="InterPro" id="IPR024572">
    <property type="entry name" value="RcnB"/>
</dbReference>
<feature type="signal peptide" evidence="2">
    <location>
        <begin position="1"/>
        <end position="21"/>
    </location>
</feature>
<evidence type="ECO:0008006" key="5">
    <source>
        <dbReference type="Google" id="ProtNLM"/>
    </source>
</evidence>
<evidence type="ECO:0000313" key="4">
    <source>
        <dbReference type="Proteomes" id="UP000078460"/>
    </source>
</evidence>
<name>A0A175Y5T4_9SPHN</name>
<dbReference type="Gene3D" id="3.10.450.160">
    <property type="entry name" value="inner membrane protein cigr"/>
    <property type="match status" value="1"/>
</dbReference>
<evidence type="ECO:0000256" key="1">
    <source>
        <dbReference type="SAM" id="MobiDB-lite"/>
    </source>
</evidence>
<gene>
    <name evidence="3" type="ORF">AVM11_15665</name>
</gene>
<accession>A0A175Y5T4</accession>
<comment type="caution">
    <text evidence="3">The sequence shown here is derived from an EMBL/GenBank/DDBJ whole genome shotgun (WGS) entry which is preliminary data.</text>
</comment>